<reference evidence="1" key="1">
    <citation type="submission" date="2020-05" db="EMBL/GenBank/DDBJ databases">
        <authorList>
            <person name="Chiriac C."/>
            <person name="Salcher M."/>
            <person name="Ghai R."/>
            <person name="Kavagutti S V."/>
        </authorList>
    </citation>
    <scope>NUCLEOTIDE SEQUENCE</scope>
</reference>
<gene>
    <name evidence="1" type="ORF">UFOPK1863_00782</name>
</gene>
<dbReference type="EMBL" id="CAEZUY010000072">
    <property type="protein sequence ID" value="CAB4617041.1"/>
    <property type="molecule type" value="Genomic_DNA"/>
</dbReference>
<organism evidence="1">
    <name type="scientific">freshwater metagenome</name>
    <dbReference type="NCBI Taxonomy" id="449393"/>
    <lineage>
        <taxon>unclassified sequences</taxon>
        <taxon>metagenomes</taxon>
        <taxon>ecological metagenomes</taxon>
    </lineage>
</organism>
<protein>
    <submittedName>
        <fullName evidence="1">Unannotated protein</fullName>
    </submittedName>
</protein>
<sequence>MSNAPFKKYARIGDLRKITGIEYQATIAMIIDGFCQDAALSIQSIKANTPEDIAIVAIINGEHDISALENEIDERTYFIQITGGVGWGEAANALLKSAPSPYVVIMDPSTHFTGDVMTPVLAKLNEGEFVAVGWRGGLVNLEDDWRSVDDKGAGEVDVLFSYFMALNRDAAVEANAFNIRAIYYRNADIEFSLKLRQAQGRLWQMELPLKQERHHGYYDTDEAYRDEQSKKNYDRILDRFRGKNEILAPRR</sequence>
<accession>A0A6J6HSM9</accession>
<name>A0A6J6HSM9_9ZZZZ</name>
<dbReference type="InterPro" id="IPR029044">
    <property type="entry name" value="Nucleotide-diphossugar_trans"/>
</dbReference>
<dbReference type="Gene3D" id="3.90.550.10">
    <property type="entry name" value="Spore Coat Polysaccharide Biosynthesis Protein SpsA, Chain A"/>
    <property type="match status" value="1"/>
</dbReference>
<proteinExistence type="predicted"/>
<dbReference type="SUPFAM" id="SSF53448">
    <property type="entry name" value="Nucleotide-diphospho-sugar transferases"/>
    <property type="match status" value="1"/>
</dbReference>
<dbReference type="AlphaFoldDB" id="A0A6J6HSM9"/>
<evidence type="ECO:0000313" key="1">
    <source>
        <dbReference type="EMBL" id="CAB4617041.1"/>
    </source>
</evidence>